<dbReference type="PANTHER" id="PTHR43046:SF14">
    <property type="entry name" value="MUTT_NUDIX FAMILY PROTEIN"/>
    <property type="match status" value="1"/>
</dbReference>
<dbReference type="CDD" id="cd02883">
    <property type="entry name" value="NUDIX_Hydrolase"/>
    <property type="match status" value="1"/>
</dbReference>
<dbReference type="PANTHER" id="PTHR43046">
    <property type="entry name" value="GDP-MANNOSE MANNOSYL HYDROLASE"/>
    <property type="match status" value="1"/>
</dbReference>
<dbReference type="SUPFAM" id="SSF55811">
    <property type="entry name" value="Nudix"/>
    <property type="match status" value="1"/>
</dbReference>
<proteinExistence type="inferred from homology"/>
<evidence type="ECO:0000256" key="1">
    <source>
        <dbReference type="ARBA" id="ARBA00001946"/>
    </source>
</evidence>
<dbReference type="InterPro" id="IPR015797">
    <property type="entry name" value="NUDIX_hydrolase-like_dom_sf"/>
</dbReference>
<dbReference type="InterPro" id="IPR020084">
    <property type="entry name" value="NUDIX_hydrolase_CS"/>
</dbReference>
<reference evidence="6" key="1">
    <citation type="submission" date="2017-09" db="EMBL/GenBank/DDBJ databases">
        <title>Depth-based differentiation of microbial function through sediment-hosted aquifers and enrichment of novel symbionts in the deep terrestrial subsurface.</title>
        <authorList>
            <person name="Probst A.J."/>
            <person name="Ladd B."/>
            <person name="Jarett J.K."/>
            <person name="Geller-Mcgrath D.E."/>
            <person name="Sieber C.M.K."/>
            <person name="Emerson J.B."/>
            <person name="Anantharaman K."/>
            <person name="Thomas B.C."/>
            <person name="Malmstrom R."/>
            <person name="Stieglmeier M."/>
            <person name="Klingl A."/>
            <person name="Woyke T."/>
            <person name="Ryan C.M."/>
            <person name="Banfield J.F."/>
        </authorList>
    </citation>
    <scope>NUCLEOTIDE SEQUENCE [LARGE SCALE GENOMIC DNA]</scope>
</reference>
<evidence type="ECO:0000259" key="4">
    <source>
        <dbReference type="PROSITE" id="PS51462"/>
    </source>
</evidence>
<evidence type="ECO:0000256" key="3">
    <source>
        <dbReference type="RuleBase" id="RU003476"/>
    </source>
</evidence>
<evidence type="ECO:0000256" key="2">
    <source>
        <dbReference type="ARBA" id="ARBA00022801"/>
    </source>
</evidence>
<dbReference type="PROSITE" id="PS00893">
    <property type="entry name" value="NUDIX_BOX"/>
    <property type="match status" value="1"/>
</dbReference>
<comment type="caution">
    <text evidence="5">The sequence shown here is derived from an EMBL/GenBank/DDBJ whole genome shotgun (WGS) entry which is preliminary data.</text>
</comment>
<dbReference type="PROSITE" id="PS51462">
    <property type="entry name" value="NUDIX"/>
    <property type="match status" value="1"/>
</dbReference>
<feature type="domain" description="Nudix hydrolase" evidence="4">
    <location>
        <begin position="2"/>
        <end position="137"/>
    </location>
</feature>
<dbReference type="Proteomes" id="UP000230538">
    <property type="component" value="Unassembled WGS sequence"/>
</dbReference>
<gene>
    <name evidence="5" type="ORF">CO181_02440</name>
</gene>
<evidence type="ECO:0000313" key="6">
    <source>
        <dbReference type="Proteomes" id="UP000230538"/>
    </source>
</evidence>
<dbReference type="Gene3D" id="3.90.79.10">
    <property type="entry name" value="Nucleoside Triphosphate Pyrophosphohydrolase"/>
    <property type="match status" value="1"/>
</dbReference>
<dbReference type="AlphaFoldDB" id="A0A2M7WXC9"/>
<comment type="similarity">
    <text evidence="3">Belongs to the Nudix hydrolase family.</text>
</comment>
<dbReference type="PRINTS" id="PR00502">
    <property type="entry name" value="NUDIXFAMILY"/>
</dbReference>
<dbReference type="InterPro" id="IPR000086">
    <property type="entry name" value="NUDIX_hydrolase_dom"/>
</dbReference>
<keyword evidence="2 3" id="KW-0378">Hydrolase</keyword>
<name>A0A2M7WXC9_UNCKA</name>
<protein>
    <submittedName>
        <fullName evidence="5">NUDIX hydrolase</fullName>
    </submittedName>
</protein>
<sequence length="141" mass="16148">MKNLIGVGVIIENEKGEILLGQKENGRIYPGCWILPGGAIEEGEKIEDAVKREVKEETNLDIEIIRPINFSEDFTWKIKRDGQKENYHIIALNFLTKMSGGILKAQDDLVNPTWVSKEKLKELKHNPLSQQLFTFLGWIKD</sequence>
<dbReference type="GO" id="GO:0016787">
    <property type="term" value="F:hydrolase activity"/>
    <property type="evidence" value="ECO:0007669"/>
    <property type="project" value="UniProtKB-KW"/>
</dbReference>
<evidence type="ECO:0000313" key="5">
    <source>
        <dbReference type="EMBL" id="PJA37697.1"/>
    </source>
</evidence>
<accession>A0A2M7WXC9</accession>
<comment type="cofactor">
    <cofactor evidence="1">
        <name>Mg(2+)</name>
        <dbReference type="ChEBI" id="CHEBI:18420"/>
    </cofactor>
</comment>
<dbReference type="InterPro" id="IPR020476">
    <property type="entry name" value="Nudix_hydrolase"/>
</dbReference>
<dbReference type="EMBL" id="PFXB01000067">
    <property type="protein sequence ID" value="PJA37697.1"/>
    <property type="molecule type" value="Genomic_DNA"/>
</dbReference>
<dbReference type="Pfam" id="PF00293">
    <property type="entry name" value="NUDIX"/>
    <property type="match status" value="1"/>
</dbReference>
<organism evidence="5 6">
    <name type="scientific">candidate division WWE3 bacterium CG_4_9_14_3_um_filter_43_9</name>
    <dbReference type="NCBI Taxonomy" id="1975082"/>
    <lineage>
        <taxon>Bacteria</taxon>
        <taxon>Katanobacteria</taxon>
    </lineage>
</organism>